<reference evidence="2 3" key="1">
    <citation type="submission" date="2019-10" db="EMBL/GenBank/DDBJ databases">
        <title>Genomic analysis of Raineyella sp. CBA3103.</title>
        <authorList>
            <person name="Roh S.W."/>
        </authorList>
    </citation>
    <scope>NUCLEOTIDE SEQUENCE [LARGE SCALE GENOMIC DNA]</scope>
    <source>
        <strain evidence="2 3">CBA3103</strain>
    </source>
</reference>
<organism evidence="2 3">
    <name type="scientific">Raineyella fluvialis</name>
    <dbReference type="NCBI Taxonomy" id="2662261"/>
    <lineage>
        <taxon>Bacteria</taxon>
        <taxon>Bacillati</taxon>
        <taxon>Actinomycetota</taxon>
        <taxon>Actinomycetes</taxon>
        <taxon>Propionibacteriales</taxon>
        <taxon>Propionibacteriaceae</taxon>
        <taxon>Raineyella</taxon>
    </lineage>
</organism>
<sequence length="153" mass="16890">MAGRFYLDKADPQNWAATNAWSARIAESTKAAGLHPAVIELMSLRISQMNGCAYCLDVHGRKALQLGLTPQQLAVLASWREADELFSEVERAALTIGEAATELPDPEVRKAELASAREALTDGQYSALQWAAIRMNVYNRISILSEHPVRPRE</sequence>
<name>A0A5Q2FGD9_9ACTN</name>
<dbReference type="SUPFAM" id="SSF69118">
    <property type="entry name" value="AhpD-like"/>
    <property type="match status" value="1"/>
</dbReference>
<dbReference type="EMBL" id="CP045725">
    <property type="protein sequence ID" value="QGF23755.1"/>
    <property type="molecule type" value="Genomic_DNA"/>
</dbReference>
<gene>
    <name evidence="2" type="ORF">Rai3103_08810</name>
</gene>
<dbReference type="GO" id="GO:0051920">
    <property type="term" value="F:peroxiredoxin activity"/>
    <property type="evidence" value="ECO:0007669"/>
    <property type="project" value="InterPro"/>
</dbReference>
<evidence type="ECO:0000313" key="3">
    <source>
        <dbReference type="Proteomes" id="UP000386847"/>
    </source>
</evidence>
<feature type="domain" description="Carboxymuconolactone decarboxylase-like" evidence="1">
    <location>
        <begin position="24"/>
        <end position="95"/>
    </location>
</feature>
<keyword evidence="3" id="KW-1185">Reference proteome</keyword>
<dbReference type="InterPro" id="IPR004675">
    <property type="entry name" value="AhpD_core"/>
</dbReference>
<dbReference type="InterPro" id="IPR029032">
    <property type="entry name" value="AhpD-like"/>
</dbReference>
<dbReference type="InterPro" id="IPR003779">
    <property type="entry name" value="CMD-like"/>
</dbReference>
<protein>
    <submittedName>
        <fullName evidence="2">Carboxymuconolactone decarboxylase family protein</fullName>
    </submittedName>
</protein>
<proteinExistence type="predicted"/>
<dbReference type="KEGG" id="rain:Rai3103_08810"/>
<dbReference type="PANTHER" id="PTHR34846:SF10">
    <property type="entry name" value="CYTOPLASMIC PROTEIN"/>
    <property type="match status" value="1"/>
</dbReference>
<evidence type="ECO:0000313" key="2">
    <source>
        <dbReference type="EMBL" id="QGF23755.1"/>
    </source>
</evidence>
<dbReference type="Pfam" id="PF02627">
    <property type="entry name" value="CMD"/>
    <property type="match status" value="1"/>
</dbReference>
<dbReference type="Proteomes" id="UP000386847">
    <property type="component" value="Chromosome"/>
</dbReference>
<dbReference type="RefSeq" id="WP_153572285.1">
    <property type="nucleotide sequence ID" value="NZ_CP045725.1"/>
</dbReference>
<dbReference type="Gene3D" id="1.20.1290.10">
    <property type="entry name" value="AhpD-like"/>
    <property type="match status" value="1"/>
</dbReference>
<evidence type="ECO:0000259" key="1">
    <source>
        <dbReference type="Pfam" id="PF02627"/>
    </source>
</evidence>
<accession>A0A5Q2FGD9</accession>
<dbReference type="AlphaFoldDB" id="A0A5Q2FGD9"/>
<dbReference type="NCBIfam" id="TIGR00778">
    <property type="entry name" value="ahpD_dom"/>
    <property type="match status" value="1"/>
</dbReference>
<dbReference type="PANTHER" id="PTHR34846">
    <property type="entry name" value="4-CARBOXYMUCONOLACTONE DECARBOXYLASE FAMILY PROTEIN (AFU_ORTHOLOGUE AFUA_6G11590)"/>
    <property type="match status" value="1"/>
</dbReference>